<dbReference type="PANTHER" id="PTHR34966:SF1">
    <property type="entry name" value="OS04G0508100 PROTEIN"/>
    <property type="match status" value="1"/>
</dbReference>
<comment type="caution">
    <text evidence="1">The sequence shown here is derived from an EMBL/GenBank/DDBJ whole genome shotgun (WGS) entry which is preliminary data.</text>
</comment>
<reference evidence="1" key="1">
    <citation type="journal article" date="2023" name="Nat. Commun.">
        <title>Diploid and tetraploid genomes of Acorus and the evolution of monocots.</title>
        <authorList>
            <person name="Ma L."/>
            <person name="Liu K.W."/>
            <person name="Li Z."/>
            <person name="Hsiao Y.Y."/>
            <person name="Qi Y."/>
            <person name="Fu T."/>
            <person name="Tang G.D."/>
            <person name="Zhang D."/>
            <person name="Sun W.H."/>
            <person name="Liu D.K."/>
            <person name="Li Y."/>
            <person name="Chen G.Z."/>
            <person name="Liu X.D."/>
            <person name="Liao X.Y."/>
            <person name="Jiang Y.T."/>
            <person name="Yu X."/>
            <person name="Hao Y."/>
            <person name="Huang J."/>
            <person name="Zhao X.W."/>
            <person name="Ke S."/>
            <person name="Chen Y.Y."/>
            <person name="Wu W.L."/>
            <person name="Hsu J.L."/>
            <person name="Lin Y.F."/>
            <person name="Huang M.D."/>
            <person name="Li C.Y."/>
            <person name="Huang L."/>
            <person name="Wang Z.W."/>
            <person name="Zhao X."/>
            <person name="Zhong W.Y."/>
            <person name="Peng D.H."/>
            <person name="Ahmad S."/>
            <person name="Lan S."/>
            <person name="Zhang J.S."/>
            <person name="Tsai W.C."/>
            <person name="Van de Peer Y."/>
            <person name="Liu Z.J."/>
        </authorList>
    </citation>
    <scope>NUCLEOTIDE SEQUENCE</scope>
    <source>
        <strain evidence="1">SCP</strain>
    </source>
</reference>
<name>A0AAV9B071_ACOGR</name>
<organism evidence="1 2">
    <name type="scientific">Acorus gramineus</name>
    <name type="common">Dwarf sweet flag</name>
    <dbReference type="NCBI Taxonomy" id="55184"/>
    <lineage>
        <taxon>Eukaryota</taxon>
        <taxon>Viridiplantae</taxon>
        <taxon>Streptophyta</taxon>
        <taxon>Embryophyta</taxon>
        <taxon>Tracheophyta</taxon>
        <taxon>Spermatophyta</taxon>
        <taxon>Magnoliopsida</taxon>
        <taxon>Liliopsida</taxon>
        <taxon>Acoraceae</taxon>
        <taxon>Acorus</taxon>
    </lineage>
</organism>
<protein>
    <submittedName>
        <fullName evidence="1">Uncharacterized protein</fullName>
    </submittedName>
</protein>
<gene>
    <name evidence="1" type="ORF">QJS04_geneDACA005048</name>
</gene>
<evidence type="ECO:0000313" key="1">
    <source>
        <dbReference type="EMBL" id="KAK1269679.1"/>
    </source>
</evidence>
<proteinExistence type="predicted"/>
<dbReference type="Proteomes" id="UP001179952">
    <property type="component" value="Unassembled WGS sequence"/>
</dbReference>
<keyword evidence="2" id="KW-1185">Reference proteome</keyword>
<dbReference type="AlphaFoldDB" id="A0AAV9B071"/>
<dbReference type="EMBL" id="JAUJYN010000006">
    <property type="protein sequence ID" value="KAK1269679.1"/>
    <property type="molecule type" value="Genomic_DNA"/>
</dbReference>
<evidence type="ECO:0000313" key="2">
    <source>
        <dbReference type="Proteomes" id="UP001179952"/>
    </source>
</evidence>
<accession>A0AAV9B071</accession>
<dbReference type="PANTHER" id="PTHR34966">
    <property type="entry name" value="OSJNBA0043L24.15 PROTEIN"/>
    <property type="match status" value="1"/>
</dbReference>
<sequence length="67" mass="7536">MAGGGFIYRAVSYVVNEILVESLANSHAFQRFAVKTNKKLQDFSLMGAKMKINLKDASKIFDDHKNQ</sequence>
<reference evidence="1" key="2">
    <citation type="submission" date="2023-06" db="EMBL/GenBank/DDBJ databases">
        <authorList>
            <person name="Ma L."/>
            <person name="Liu K.-W."/>
            <person name="Li Z."/>
            <person name="Hsiao Y.-Y."/>
            <person name="Qi Y."/>
            <person name="Fu T."/>
            <person name="Tang G."/>
            <person name="Zhang D."/>
            <person name="Sun W.-H."/>
            <person name="Liu D.-K."/>
            <person name="Li Y."/>
            <person name="Chen G.-Z."/>
            <person name="Liu X.-D."/>
            <person name="Liao X.-Y."/>
            <person name="Jiang Y.-T."/>
            <person name="Yu X."/>
            <person name="Hao Y."/>
            <person name="Huang J."/>
            <person name="Zhao X.-W."/>
            <person name="Ke S."/>
            <person name="Chen Y.-Y."/>
            <person name="Wu W.-L."/>
            <person name="Hsu J.-L."/>
            <person name="Lin Y.-F."/>
            <person name="Huang M.-D."/>
            <person name="Li C.-Y."/>
            <person name="Huang L."/>
            <person name="Wang Z.-W."/>
            <person name="Zhao X."/>
            <person name="Zhong W.-Y."/>
            <person name="Peng D.-H."/>
            <person name="Ahmad S."/>
            <person name="Lan S."/>
            <person name="Zhang J.-S."/>
            <person name="Tsai W.-C."/>
            <person name="Van De Peer Y."/>
            <person name="Liu Z.-J."/>
        </authorList>
    </citation>
    <scope>NUCLEOTIDE SEQUENCE</scope>
    <source>
        <strain evidence="1">SCP</strain>
        <tissue evidence="1">Leaves</tissue>
    </source>
</reference>